<dbReference type="GO" id="GO:0043916">
    <property type="term" value="F:DNA-7-methylguanine glycosylase activity"/>
    <property type="evidence" value="ECO:0007669"/>
    <property type="project" value="TreeGrafter"/>
</dbReference>
<comment type="similarity">
    <text evidence="2">Belongs to the alkylbase DNA glycosidase AlkA family.</text>
</comment>
<dbReference type="Proteomes" id="UP000285794">
    <property type="component" value="Unassembled WGS sequence"/>
</dbReference>
<dbReference type="PANTHER" id="PTHR43003">
    <property type="entry name" value="DNA-3-METHYLADENINE GLYCOSYLASE"/>
    <property type="match status" value="1"/>
</dbReference>
<feature type="domain" description="HhH-GPD" evidence="6">
    <location>
        <begin position="48"/>
        <end position="199"/>
    </location>
</feature>
<evidence type="ECO:0000256" key="2">
    <source>
        <dbReference type="ARBA" id="ARBA00010817"/>
    </source>
</evidence>
<dbReference type="FunFam" id="1.10.340.30:FF:000004">
    <property type="entry name" value="DNA-3-methyladenine glycosylase II"/>
    <property type="match status" value="1"/>
</dbReference>
<evidence type="ECO:0000256" key="4">
    <source>
        <dbReference type="ARBA" id="ARBA00022763"/>
    </source>
</evidence>
<dbReference type="SUPFAM" id="SSF48150">
    <property type="entry name" value="DNA-glycosylase"/>
    <property type="match status" value="1"/>
</dbReference>
<dbReference type="GO" id="GO:0005737">
    <property type="term" value="C:cytoplasm"/>
    <property type="evidence" value="ECO:0007669"/>
    <property type="project" value="TreeGrafter"/>
</dbReference>
<gene>
    <name evidence="7" type="ORF">DWB61_17115</name>
</gene>
<dbReference type="PANTHER" id="PTHR43003:SF5">
    <property type="entry name" value="DNA-3-METHYLADENINE GLYCOSYLASE"/>
    <property type="match status" value="1"/>
</dbReference>
<keyword evidence="5" id="KW-0234">DNA repair</keyword>
<keyword evidence="8" id="KW-1185">Reference proteome</keyword>
<dbReference type="RefSeq" id="WP_125032126.1">
    <property type="nucleotide sequence ID" value="NZ_JAPXVP010000026.1"/>
</dbReference>
<dbReference type="CDD" id="cd00056">
    <property type="entry name" value="ENDO3c"/>
    <property type="match status" value="1"/>
</dbReference>
<dbReference type="Gene3D" id="1.10.1670.40">
    <property type="match status" value="1"/>
</dbReference>
<evidence type="ECO:0000256" key="1">
    <source>
        <dbReference type="ARBA" id="ARBA00000086"/>
    </source>
</evidence>
<dbReference type="InterPro" id="IPR003265">
    <property type="entry name" value="HhH-GPD_domain"/>
</dbReference>
<dbReference type="Pfam" id="PF00730">
    <property type="entry name" value="HhH-GPD"/>
    <property type="match status" value="1"/>
</dbReference>
<dbReference type="GO" id="GO:0032131">
    <property type="term" value="F:alkylated DNA binding"/>
    <property type="evidence" value="ECO:0007669"/>
    <property type="project" value="TreeGrafter"/>
</dbReference>
<dbReference type="OrthoDB" id="9785929at2"/>
<dbReference type="GO" id="GO:0032993">
    <property type="term" value="C:protein-DNA complex"/>
    <property type="evidence" value="ECO:0007669"/>
    <property type="project" value="TreeGrafter"/>
</dbReference>
<dbReference type="Gene3D" id="1.10.340.30">
    <property type="entry name" value="Hypothetical protein, domain 2"/>
    <property type="match status" value="1"/>
</dbReference>
<protein>
    <recommendedName>
        <fullName evidence="3">DNA-3-methyladenine glycosylase II</fullName>
        <ecNumber evidence="3">3.2.2.21</ecNumber>
    </recommendedName>
</protein>
<dbReference type="InterPro" id="IPR011257">
    <property type="entry name" value="DNA_glycosylase"/>
</dbReference>
<organism evidence="7 8">
    <name type="scientific">Ancylomarina euxinus</name>
    <dbReference type="NCBI Taxonomy" id="2283627"/>
    <lineage>
        <taxon>Bacteria</taxon>
        <taxon>Pseudomonadati</taxon>
        <taxon>Bacteroidota</taxon>
        <taxon>Bacteroidia</taxon>
        <taxon>Marinilabiliales</taxon>
        <taxon>Marinifilaceae</taxon>
        <taxon>Ancylomarina</taxon>
    </lineage>
</organism>
<dbReference type="EMBL" id="QQWG01000029">
    <property type="protein sequence ID" value="RRG19032.1"/>
    <property type="molecule type" value="Genomic_DNA"/>
</dbReference>
<evidence type="ECO:0000256" key="3">
    <source>
        <dbReference type="ARBA" id="ARBA00012000"/>
    </source>
</evidence>
<keyword evidence="4" id="KW-0227">DNA damage</keyword>
<name>A0A425XWL2_9BACT</name>
<dbReference type="SMART" id="SM00478">
    <property type="entry name" value="ENDO3c"/>
    <property type="match status" value="1"/>
</dbReference>
<comment type="catalytic activity">
    <reaction evidence="1">
        <text>Hydrolysis of alkylated DNA, releasing 3-methyladenine, 3-methylguanine, 7-methylguanine and 7-methyladenine.</text>
        <dbReference type="EC" id="3.2.2.21"/>
    </reaction>
</comment>
<evidence type="ECO:0000313" key="8">
    <source>
        <dbReference type="Proteomes" id="UP000285794"/>
    </source>
</evidence>
<proteinExistence type="inferred from homology"/>
<dbReference type="GO" id="GO:0006285">
    <property type="term" value="P:base-excision repair, AP site formation"/>
    <property type="evidence" value="ECO:0007669"/>
    <property type="project" value="TreeGrafter"/>
</dbReference>
<dbReference type="EC" id="3.2.2.21" evidence="3"/>
<sequence>MDYYKYGETELKYLKSKCDKLSAAIDRIGMIERAVLPQPFHALISSIISQQISTKAADTVKTRLQKLIGDISAENILNASHESIQSCGMSNRKVTYIKGIAEAAHSGVVDFDKLHELSKDEIIKKLTALNGIGVWTVEMLLIFSLSRPDVISYGDLGIRNGMMHLYGLESLSKKEFEVYRKRFMPYNTVASLYFWALAREASFNESKKPPEK</sequence>
<dbReference type="InterPro" id="IPR051912">
    <property type="entry name" value="Alkylbase_DNA_Glycosylase/TA"/>
</dbReference>
<dbReference type="AlphaFoldDB" id="A0A425XWL2"/>
<evidence type="ECO:0000313" key="7">
    <source>
        <dbReference type="EMBL" id="RRG19032.1"/>
    </source>
</evidence>
<evidence type="ECO:0000259" key="6">
    <source>
        <dbReference type="SMART" id="SM00478"/>
    </source>
</evidence>
<evidence type="ECO:0000256" key="5">
    <source>
        <dbReference type="ARBA" id="ARBA00023204"/>
    </source>
</evidence>
<accession>A0A425XWL2</accession>
<comment type="caution">
    <text evidence="7">The sequence shown here is derived from an EMBL/GenBank/DDBJ whole genome shotgun (WGS) entry which is preliminary data.</text>
</comment>
<dbReference type="GO" id="GO:0006307">
    <property type="term" value="P:DNA alkylation repair"/>
    <property type="evidence" value="ECO:0007669"/>
    <property type="project" value="TreeGrafter"/>
</dbReference>
<reference evidence="7 8" key="1">
    <citation type="submission" date="2018-07" db="EMBL/GenBank/DDBJ databases">
        <title>Draft genome sequence of Ancylomarina sp. M1P.</title>
        <authorList>
            <person name="Yadav S."/>
            <person name="Villanueva L."/>
            <person name="Damste J.S.S."/>
        </authorList>
    </citation>
    <scope>NUCLEOTIDE SEQUENCE [LARGE SCALE GENOMIC DNA]</scope>
    <source>
        <strain evidence="7 8">M1P</strain>
    </source>
</reference>
<dbReference type="GO" id="GO:0008725">
    <property type="term" value="F:DNA-3-methyladenine glycosylase activity"/>
    <property type="evidence" value="ECO:0007669"/>
    <property type="project" value="TreeGrafter"/>
</dbReference>